<dbReference type="CDD" id="cd07325">
    <property type="entry name" value="M48_Ste24p_like"/>
    <property type="match status" value="1"/>
</dbReference>
<comment type="cofactor">
    <cofactor evidence="11">
        <name>Zn(2+)</name>
        <dbReference type="ChEBI" id="CHEBI:29105"/>
    </cofactor>
    <text evidence="11">Binds 1 zinc ion per subunit.</text>
</comment>
<evidence type="ECO:0000256" key="11">
    <source>
        <dbReference type="RuleBase" id="RU003983"/>
    </source>
</evidence>
<evidence type="ECO:0000256" key="7">
    <source>
        <dbReference type="ARBA" id="ARBA00022833"/>
    </source>
</evidence>
<keyword evidence="8" id="KW-1133">Transmembrane helix</keyword>
<evidence type="ECO:0000256" key="6">
    <source>
        <dbReference type="ARBA" id="ARBA00022801"/>
    </source>
</evidence>
<evidence type="ECO:0000256" key="2">
    <source>
        <dbReference type="ARBA" id="ARBA00022475"/>
    </source>
</evidence>
<sequence length="391" mass="42909">MAHVNPSIFQSAIDRRLHDELLAHEDIQRAVRRAEKDPVRSGSIARRRQLLSNAFRLTRAVAPVVLDTLAACREILGHKEPVEVFVSSEPMIRAAAIYAPPETPAIVLSSRLLEVFQEAELRFILGRELGHLAFEHFNLPLPATAVASDESGRIVPHAALLGLYRWNRAAEASADRAGLLCAKELEVSANVLLKLASGWTSGSVKSELQAATRRVNALLSDPSARQTPSEDDEALGSFRAHPFSPWRLRALVAFSQTRTFLRIAGRYASEEGLSDEDADTLLAWDLRELDPSYLDEGAAHSGLMRRVLTMGERLPLPEASRSEWGDVLAQVRQAVSLPERARLVQHLALVKAPDGNVTNESFLELQRMAGALSVPSWLVDEALRGASNPLG</sequence>
<keyword evidence="3 11" id="KW-0645">Protease</keyword>
<evidence type="ECO:0000259" key="12">
    <source>
        <dbReference type="Pfam" id="PF01435"/>
    </source>
</evidence>
<keyword evidence="14" id="KW-1185">Reference proteome</keyword>
<keyword evidence="5" id="KW-0479">Metal-binding</keyword>
<evidence type="ECO:0000313" key="14">
    <source>
        <dbReference type="Proteomes" id="UP001207654"/>
    </source>
</evidence>
<dbReference type="RefSeq" id="WP_267536887.1">
    <property type="nucleotide sequence ID" value="NZ_JAPNKA010000001.1"/>
</dbReference>
<organism evidence="13 14">
    <name type="scientific">Archangium lansingense</name>
    <dbReference type="NCBI Taxonomy" id="2995310"/>
    <lineage>
        <taxon>Bacteria</taxon>
        <taxon>Pseudomonadati</taxon>
        <taxon>Myxococcota</taxon>
        <taxon>Myxococcia</taxon>
        <taxon>Myxococcales</taxon>
        <taxon>Cystobacterineae</taxon>
        <taxon>Archangiaceae</taxon>
        <taxon>Archangium</taxon>
    </lineage>
</organism>
<evidence type="ECO:0000256" key="5">
    <source>
        <dbReference type="ARBA" id="ARBA00022723"/>
    </source>
</evidence>
<comment type="caution">
    <text evidence="13">The sequence shown here is derived from an EMBL/GenBank/DDBJ whole genome shotgun (WGS) entry which is preliminary data.</text>
</comment>
<dbReference type="Gene3D" id="3.30.2010.10">
    <property type="entry name" value="Metalloproteases ('zincins'), catalytic domain"/>
    <property type="match status" value="1"/>
</dbReference>
<keyword evidence="10" id="KW-0472">Membrane</keyword>
<dbReference type="PANTHER" id="PTHR43221">
    <property type="entry name" value="PROTEASE HTPX"/>
    <property type="match status" value="1"/>
</dbReference>
<evidence type="ECO:0000256" key="4">
    <source>
        <dbReference type="ARBA" id="ARBA00022692"/>
    </source>
</evidence>
<keyword evidence="4" id="KW-0812">Transmembrane</keyword>
<evidence type="ECO:0000256" key="3">
    <source>
        <dbReference type="ARBA" id="ARBA00022670"/>
    </source>
</evidence>
<dbReference type="InterPro" id="IPR050083">
    <property type="entry name" value="HtpX_protease"/>
</dbReference>
<evidence type="ECO:0000256" key="9">
    <source>
        <dbReference type="ARBA" id="ARBA00023049"/>
    </source>
</evidence>
<gene>
    <name evidence="13" type="ORF">OV287_26810</name>
</gene>
<protein>
    <submittedName>
        <fullName evidence="13">M48 family metallopeptidase</fullName>
    </submittedName>
</protein>
<name>A0ABT4A8V1_9BACT</name>
<comment type="subcellular location">
    <subcellularLocation>
        <location evidence="1">Cell membrane</location>
        <topology evidence="1">Multi-pass membrane protein</topology>
    </subcellularLocation>
</comment>
<dbReference type="Pfam" id="PF01435">
    <property type="entry name" value="Peptidase_M48"/>
    <property type="match status" value="1"/>
</dbReference>
<evidence type="ECO:0000313" key="13">
    <source>
        <dbReference type="EMBL" id="MCY1078091.1"/>
    </source>
</evidence>
<keyword evidence="2" id="KW-1003">Cell membrane</keyword>
<evidence type="ECO:0000256" key="8">
    <source>
        <dbReference type="ARBA" id="ARBA00022989"/>
    </source>
</evidence>
<keyword evidence="6 11" id="KW-0378">Hydrolase</keyword>
<keyword evidence="9 11" id="KW-0482">Metalloprotease</keyword>
<evidence type="ECO:0000256" key="10">
    <source>
        <dbReference type="ARBA" id="ARBA00023136"/>
    </source>
</evidence>
<proteinExistence type="inferred from homology"/>
<feature type="domain" description="Peptidase M48" evidence="12">
    <location>
        <begin position="79"/>
        <end position="252"/>
    </location>
</feature>
<keyword evidence="7 11" id="KW-0862">Zinc</keyword>
<dbReference type="EMBL" id="JAPNKA010000001">
    <property type="protein sequence ID" value="MCY1078091.1"/>
    <property type="molecule type" value="Genomic_DNA"/>
</dbReference>
<accession>A0ABT4A8V1</accession>
<evidence type="ECO:0000256" key="1">
    <source>
        <dbReference type="ARBA" id="ARBA00004651"/>
    </source>
</evidence>
<dbReference type="InterPro" id="IPR001915">
    <property type="entry name" value="Peptidase_M48"/>
</dbReference>
<comment type="similarity">
    <text evidence="11">Belongs to the peptidase M48 family.</text>
</comment>
<dbReference type="Proteomes" id="UP001207654">
    <property type="component" value="Unassembled WGS sequence"/>
</dbReference>
<dbReference type="PANTHER" id="PTHR43221:SF1">
    <property type="entry name" value="PROTEASE HTPX"/>
    <property type="match status" value="1"/>
</dbReference>
<reference evidence="13 14" key="1">
    <citation type="submission" date="2022-11" db="EMBL/GenBank/DDBJ databases">
        <title>Minimal conservation of predation-associated metabolite biosynthetic gene clusters underscores biosynthetic potential of Myxococcota including descriptions for ten novel species: Archangium lansinium sp. nov., Myxococcus landrumus sp. nov., Nannocystis bai.</title>
        <authorList>
            <person name="Ahearne A."/>
            <person name="Stevens C."/>
            <person name="Phillips K."/>
        </authorList>
    </citation>
    <scope>NUCLEOTIDE SEQUENCE [LARGE SCALE GENOMIC DNA]</scope>
    <source>
        <strain evidence="13 14">MIWBW</strain>
    </source>
</reference>